<evidence type="ECO:0000313" key="2">
    <source>
        <dbReference type="EMBL" id="QOK21924.1"/>
    </source>
</evidence>
<dbReference type="KEGG" id="jte:ASJ30_11030"/>
<dbReference type="EMBL" id="FWXN01000004">
    <property type="protein sequence ID" value="SMC52663.1"/>
    <property type="molecule type" value="Genomic_DNA"/>
</dbReference>
<dbReference type="Proteomes" id="UP000593998">
    <property type="component" value="Chromosome"/>
</dbReference>
<dbReference type="Pfam" id="PF10698">
    <property type="entry name" value="DUF2505"/>
    <property type="match status" value="1"/>
</dbReference>
<dbReference type="RefSeq" id="WP_072625145.1">
    <property type="nucleotide sequence ID" value="NZ_CBDRLL010000002.1"/>
</dbReference>
<dbReference type="Gene3D" id="3.30.530.20">
    <property type="match status" value="1"/>
</dbReference>
<dbReference type="AlphaFoldDB" id="A0A1L3MHT9"/>
<evidence type="ECO:0000313" key="1">
    <source>
        <dbReference type="EMBL" id="APH01993.1"/>
    </source>
</evidence>
<dbReference type="Proteomes" id="UP000192634">
    <property type="component" value="Unassembled WGS sequence"/>
</dbReference>
<sequence length="161" mass="16864">MRITREATLPAGPDEAFALVSTQEYQQAKVDAQVPGSTASVTEQGADVVVRTRRALSTQGMPAAVASMVGDTLQIDEQQTWHPAAADGSRRADLDLTVSGAPLRLRGTIDLTPAGNGARMAVAADLTCSIPLVGKKVEQAAQPAIIDSIDAEARFLAERLV</sequence>
<reference evidence="2 6" key="3">
    <citation type="submission" date="2020-10" db="EMBL/GenBank/DDBJ databases">
        <title>Janibacter indicus TT2 genome sequence.</title>
        <authorList>
            <person name="Lee K."/>
            <person name="Ganzorig M."/>
        </authorList>
    </citation>
    <scope>NUCLEOTIDE SEQUENCE [LARGE SCALE GENOMIC DNA]</scope>
    <source>
        <strain evidence="2 6">TT2</strain>
    </source>
</reference>
<reference evidence="3 5" key="2">
    <citation type="submission" date="2017-04" db="EMBL/GenBank/DDBJ databases">
        <authorList>
            <person name="Afonso C.L."/>
            <person name="Miller P.J."/>
            <person name="Scott M.A."/>
            <person name="Spackman E."/>
            <person name="Goraichik I."/>
            <person name="Dimitrov K.M."/>
            <person name="Suarez D.L."/>
            <person name="Swayne D.E."/>
        </authorList>
    </citation>
    <scope>NUCLEOTIDE SEQUENCE [LARGE SCALE GENOMIC DNA]</scope>
    <source>
        <strain evidence="3 5">CGMCC 1.12511</strain>
    </source>
</reference>
<dbReference type="EMBL" id="CP013290">
    <property type="protein sequence ID" value="APH01993.1"/>
    <property type="molecule type" value="Genomic_DNA"/>
</dbReference>
<organism evidence="1 4">
    <name type="scientific">Janibacter indicus</name>
    <dbReference type="NCBI Taxonomy" id="857417"/>
    <lineage>
        <taxon>Bacteria</taxon>
        <taxon>Bacillati</taxon>
        <taxon>Actinomycetota</taxon>
        <taxon>Actinomycetes</taxon>
        <taxon>Micrococcales</taxon>
        <taxon>Intrasporangiaceae</taxon>
        <taxon>Janibacter</taxon>
    </lineage>
</organism>
<evidence type="ECO:0000313" key="3">
    <source>
        <dbReference type="EMBL" id="SMC52663.1"/>
    </source>
</evidence>
<dbReference type="InterPro" id="IPR023393">
    <property type="entry name" value="START-like_dom_sf"/>
</dbReference>
<dbReference type="Proteomes" id="UP000182938">
    <property type="component" value="Chromosome"/>
</dbReference>
<evidence type="ECO:0000313" key="6">
    <source>
        <dbReference type="Proteomes" id="UP000593998"/>
    </source>
</evidence>
<dbReference type="InterPro" id="IPR019639">
    <property type="entry name" value="DUF2505"/>
</dbReference>
<protein>
    <submittedName>
        <fullName evidence="2">DUF2505 domain-containing protein</fullName>
    </submittedName>
</protein>
<dbReference type="SUPFAM" id="SSF55961">
    <property type="entry name" value="Bet v1-like"/>
    <property type="match status" value="1"/>
</dbReference>
<proteinExistence type="predicted"/>
<evidence type="ECO:0000313" key="5">
    <source>
        <dbReference type="Proteomes" id="UP000192634"/>
    </source>
</evidence>
<dbReference type="EMBL" id="CP062789">
    <property type="protein sequence ID" value="QOK21924.1"/>
    <property type="molecule type" value="Genomic_DNA"/>
</dbReference>
<accession>A0A1W1ZWA9</accession>
<dbReference type="OrthoDB" id="3266819at2"/>
<accession>A0A1L3MHT9</accession>
<name>A0A1L3MHT9_9MICO</name>
<evidence type="ECO:0000313" key="4">
    <source>
        <dbReference type="Proteomes" id="UP000182938"/>
    </source>
</evidence>
<reference evidence="1 4" key="1">
    <citation type="submission" date="2015-11" db="EMBL/GenBank/DDBJ databases">
        <authorList>
            <person name="Zhang Y."/>
            <person name="Guo Z."/>
        </authorList>
    </citation>
    <scope>NUCLEOTIDE SEQUENCE [LARGE SCALE GENOMIC DNA]</scope>
    <source>
        <strain evidence="1 4">YFY001</strain>
    </source>
</reference>
<keyword evidence="4" id="KW-1185">Reference proteome</keyword>
<gene>
    <name evidence="1" type="ORF">ASJ30_11030</name>
    <name evidence="2" type="ORF">IGS73_12475</name>
    <name evidence="3" type="ORF">SAMN06296429_104272</name>
</gene>